<dbReference type="EMBL" id="MLYO01000055">
    <property type="protein sequence ID" value="OIJ98231.1"/>
    <property type="molecule type" value="Genomic_DNA"/>
</dbReference>
<protein>
    <submittedName>
        <fullName evidence="1">Uncharacterized protein</fullName>
    </submittedName>
</protein>
<gene>
    <name evidence="1" type="ORF">BIV23_30220</name>
</gene>
<dbReference type="AlphaFoldDB" id="A0A1S2PWL8"/>
<evidence type="ECO:0000313" key="1">
    <source>
        <dbReference type="EMBL" id="OIJ98231.1"/>
    </source>
</evidence>
<proteinExistence type="predicted"/>
<keyword evidence="2" id="KW-1185">Reference proteome</keyword>
<reference evidence="1 2" key="1">
    <citation type="submission" date="2016-10" db="EMBL/GenBank/DDBJ databases">
        <title>Genome sequence of Streptomyces sp. MUSC 1.</title>
        <authorList>
            <person name="Lee L.-H."/>
            <person name="Ser H.-L."/>
            <person name="Law J.W.-F."/>
        </authorList>
    </citation>
    <scope>NUCLEOTIDE SEQUENCE [LARGE SCALE GENOMIC DNA]</scope>
    <source>
        <strain evidence="1 2">MUSC 1</strain>
    </source>
</reference>
<accession>A0A1S2PWL8</accession>
<comment type="caution">
    <text evidence="1">The sequence shown here is derived from an EMBL/GenBank/DDBJ whole genome shotgun (WGS) entry which is preliminary data.</text>
</comment>
<dbReference type="Proteomes" id="UP000179642">
    <property type="component" value="Unassembled WGS sequence"/>
</dbReference>
<sequence>MGAAPGALTCGVVNWPGTGQAWHQSAVSQPRKSPNTGEIRSKRAGLLFVSASVGRSFSSRHDMTRWDWVVVP</sequence>
<evidence type="ECO:0000313" key="2">
    <source>
        <dbReference type="Proteomes" id="UP000179642"/>
    </source>
</evidence>
<name>A0A1S2PWL8_9ACTN</name>
<organism evidence="1 2">
    <name type="scientific">Streptomyces monashensis</name>
    <dbReference type="NCBI Taxonomy" id="1678012"/>
    <lineage>
        <taxon>Bacteria</taxon>
        <taxon>Bacillati</taxon>
        <taxon>Actinomycetota</taxon>
        <taxon>Actinomycetes</taxon>
        <taxon>Kitasatosporales</taxon>
        <taxon>Streptomycetaceae</taxon>
        <taxon>Streptomyces</taxon>
    </lineage>
</organism>